<name>A0A964V0W3_9PROT</name>
<gene>
    <name evidence="1" type="ORF">EBV32_05875</name>
</gene>
<dbReference type="AlphaFoldDB" id="A0A964V0W3"/>
<organism evidence="1 2">
    <name type="scientific">Candidatus Fonsibacter lacus</name>
    <dbReference type="NCBI Taxonomy" id="2576439"/>
    <lineage>
        <taxon>Bacteria</taxon>
        <taxon>Pseudomonadati</taxon>
        <taxon>Pseudomonadota</taxon>
        <taxon>Alphaproteobacteria</taxon>
        <taxon>Candidatus Pelagibacterales</taxon>
        <taxon>Candidatus Pelagibacterales incertae sedis</taxon>
        <taxon>Candidatus Fonsibacter</taxon>
    </lineage>
</organism>
<dbReference type="EMBL" id="RGET01000185">
    <property type="protein sequence ID" value="NBN88596.1"/>
    <property type="molecule type" value="Genomic_DNA"/>
</dbReference>
<sequence>MPVIVNGFAYPSLTDTQSSPAVNVGTMVTLDDGGTAVYVRAASNISQYNAVCIPNTNIATNATTARVASTKRVGFAQVSIASGDYGWVQTGGKVRVNVSASCLPAVALYTTSTEGVLDDATVSGALVAGVVTEVTASATSAMTAVAAFTMVIPVPSNAA</sequence>
<comment type="caution">
    <text evidence="1">The sequence shown here is derived from an EMBL/GenBank/DDBJ whole genome shotgun (WGS) entry which is preliminary data.</text>
</comment>
<reference evidence="1" key="1">
    <citation type="submission" date="2018-10" db="EMBL/GenBank/DDBJ databases">
        <title>Iterative Subtractive Binning of Freshwater Chronoseries Metagenomes Recovers Nearly Complete Genomes from over Four Hundred Novel Species.</title>
        <authorList>
            <person name="Rodriguez-R L.M."/>
            <person name="Tsementzi D."/>
            <person name="Luo C."/>
            <person name="Konstantinidis K.T."/>
        </authorList>
    </citation>
    <scope>NUCLEOTIDE SEQUENCE</scope>
    <source>
        <strain evidence="1">WB7_6_001</strain>
    </source>
</reference>
<accession>A0A964V0W3</accession>
<dbReference type="Proteomes" id="UP000713222">
    <property type="component" value="Unassembled WGS sequence"/>
</dbReference>
<proteinExistence type="predicted"/>
<evidence type="ECO:0000313" key="2">
    <source>
        <dbReference type="Proteomes" id="UP000713222"/>
    </source>
</evidence>
<protein>
    <submittedName>
        <fullName evidence="1">Uncharacterized protein</fullName>
    </submittedName>
</protein>
<evidence type="ECO:0000313" key="1">
    <source>
        <dbReference type="EMBL" id="NBN88596.1"/>
    </source>
</evidence>